<evidence type="ECO:0000313" key="3">
    <source>
        <dbReference type="Proteomes" id="UP001501337"/>
    </source>
</evidence>
<comment type="caution">
    <text evidence="2">The sequence shown here is derived from an EMBL/GenBank/DDBJ whole genome shotgun (WGS) entry which is preliminary data.</text>
</comment>
<feature type="domain" description="SH3b" evidence="1">
    <location>
        <begin position="20"/>
        <end position="63"/>
    </location>
</feature>
<dbReference type="EMBL" id="BAABBO010000001">
    <property type="protein sequence ID" value="GAA3948956.1"/>
    <property type="molecule type" value="Genomic_DNA"/>
</dbReference>
<evidence type="ECO:0000259" key="1">
    <source>
        <dbReference type="Pfam" id="PF08239"/>
    </source>
</evidence>
<evidence type="ECO:0000313" key="2">
    <source>
        <dbReference type="EMBL" id="GAA3948956.1"/>
    </source>
</evidence>
<accession>A0ABP7NKF5</accession>
<dbReference type="Pfam" id="PF08239">
    <property type="entry name" value="SH3_3"/>
    <property type="match status" value="1"/>
</dbReference>
<sequence length="163" mass="17355">MISAPLPLLAKEASLGKPSRLYTEPFKDAAVIATLSATSTVKVLERKGGWSRIQHQQSEGWIRTLDLRFGKSAEGSVVADTFGLATGRAGSGNVVATTGIRGLDEEDLKSANFSAEQISLAESYRIDASVAESAAARAGLQSTTVEYFEDITNATPAARRHDR</sequence>
<organism evidence="2 3">
    <name type="scientific">Allohahella marinimesophila</name>
    <dbReference type="NCBI Taxonomy" id="1054972"/>
    <lineage>
        <taxon>Bacteria</taxon>
        <taxon>Pseudomonadati</taxon>
        <taxon>Pseudomonadota</taxon>
        <taxon>Gammaproteobacteria</taxon>
        <taxon>Oceanospirillales</taxon>
        <taxon>Hahellaceae</taxon>
        <taxon>Allohahella</taxon>
    </lineage>
</organism>
<protein>
    <recommendedName>
        <fullName evidence="1">SH3b domain-containing protein</fullName>
    </recommendedName>
</protein>
<dbReference type="Proteomes" id="UP001501337">
    <property type="component" value="Unassembled WGS sequence"/>
</dbReference>
<dbReference type="InterPro" id="IPR003646">
    <property type="entry name" value="SH3-like_bac-type"/>
</dbReference>
<gene>
    <name evidence="2" type="ORF">GCM10022278_05200</name>
</gene>
<name>A0ABP7NKF5_9GAMM</name>
<proteinExistence type="predicted"/>
<dbReference type="Gene3D" id="2.30.30.40">
    <property type="entry name" value="SH3 Domains"/>
    <property type="match status" value="1"/>
</dbReference>
<reference evidence="3" key="1">
    <citation type="journal article" date="2019" name="Int. J. Syst. Evol. Microbiol.">
        <title>The Global Catalogue of Microorganisms (GCM) 10K type strain sequencing project: providing services to taxonomists for standard genome sequencing and annotation.</title>
        <authorList>
            <consortium name="The Broad Institute Genomics Platform"/>
            <consortium name="The Broad Institute Genome Sequencing Center for Infectious Disease"/>
            <person name="Wu L."/>
            <person name="Ma J."/>
        </authorList>
    </citation>
    <scope>NUCLEOTIDE SEQUENCE [LARGE SCALE GENOMIC DNA]</scope>
    <source>
        <strain evidence="3">JCM 17555</strain>
    </source>
</reference>
<keyword evidence="3" id="KW-1185">Reference proteome</keyword>